<gene>
    <name evidence="2" type="ORF">C7M84_009118</name>
</gene>
<keyword evidence="3" id="KW-1185">Reference proteome</keyword>
<dbReference type="InterPro" id="IPR012674">
    <property type="entry name" value="Calycin"/>
</dbReference>
<dbReference type="Gene3D" id="2.40.128.20">
    <property type="match status" value="1"/>
</dbReference>
<comment type="caution">
    <text evidence="2">The sequence shown here is derived from an EMBL/GenBank/DDBJ whole genome shotgun (WGS) entry which is preliminary data.</text>
</comment>
<protein>
    <recommendedName>
        <fullName evidence="4">Lipocalin/cytosolic fatty-acid binding domain-containing protein</fullName>
    </recommendedName>
</protein>
<dbReference type="AlphaFoldDB" id="A0A423T7S9"/>
<dbReference type="SUPFAM" id="SSF50814">
    <property type="entry name" value="Lipocalins"/>
    <property type="match status" value="1"/>
</dbReference>
<name>A0A423T7S9_PENVA</name>
<evidence type="ECO:0008006" key="4">
    <source>
        <dbReference type="Google" id="ProtNLM"/>
    </source>
</evidence>
<dbReference type="EMBL" id="QCYY01002142">
    <property type="protein sequence ID" value="ROT72501.1"/>
    <property type="molecule type" value="Genomic_DNA"/>
</dbReference>
<feature type="region of interest" description="Disordered" evidence="1">
    <location>
        <begin position="171"/>
        <end position="353"/>
    </location>
</feature>
<dbReference type="OrthoDB" id="6359662at2759"/>
<feature type="compositionally biased region" description="Basic residues" evidence="1">
    <location>
        <begin position="304"/>
        <end position="316"/>
    </location>
</feature>
<dbReference type="GO" id="GO:0000302">
    <property type="term" value="P:response to reactive oxygen species"/>
    <property type="evidence" value="ECO:0007669"/>
    <property type="project" value="TreeGrafter"/>
</dbReference>
<sequence length="353" mass="39251">MYSTFSRCVTLDFARISKDDFKVTEGKEYAVAQFVGIEHVFSNTGIYASRAPKDPAKFEVKWSNNVFGAADGTIINTDYEQYAVVLECQRVFYFMKRTSALILSRSRRLDYEIIRKLKQDLCKTYNLNIQNFEAVSQDRCATTPLDTAHQKRMSLMGGNARVSGVAQYPPAILSSPRNATKPQPTKPAVRSLQPARPSAAKPQPTRPSPAKKPVKPSPAPKPHVLRNASSPQPQRPRPTPGREPQSLQPRNATSPKPPTTRKPPVSRNSGTAKPQPRKPTVAGPSKATTPKPAKPPSPRPEGRPRRRLGPRPHRGPPRADETRRPGLRRRRGPTGLPARRPGERARERASMYV</sequence>
<dbReference type="PANTHER" id="PTHR10612">
    <property type="entry name" value="APOLIPOPROTEIN D"/>
    <property type="match status" value="1"/>
</dbReference>
<evidence type="ECO:0000313" key="2">
    <source>
        <dbReference type="EMBL" id="ROT72501.1"/>
    </source>
</evidence>
<evidence type="ECO:0000256" key="1">
    <source>
        <dbReference type="SAM" id="MobiDB-lite"/>
    </source>
</evidence>
<dbReference type="GO" id="GO:0006629">
    <property type="term" value="P:lipid metabolic process"/>
    <property type="evidence" value="ECO:0007669"/>
    <property type="project" value="TreeGrafter"/>
</dbReference>
<evidence type="ECO:0000313" key="3">
    <source>
        <dbReference type="Proteomes" id="UP000283509"/>
    </source>
</evidence>
<proteinExistence type="predicted"/>
<reference evidence="2 3" key="2">
    <citation type="submission" date="2019-01" db="EMBL/GenBank/DDBJ databases">
        <title>The decoding of complex shrimp genome reveals the adaptation for benthos swimmer, frequently molting mechanism and breeding impact on genome.</title>
        <authorList>
            <person name="Sun Y."/>
            <person name="Gao Y."/>
            <person name="Yu Y."/>
        </authorList>
    </citation>
    <scope>NUCLEOTIDE SEQUENCE [LARGE SCALE GENOMIC DNA]</scope>
    <source>
        <tissue evidence="2">Muscle</tissue>
    </source>
</reference>
<reference evidence="2 3" key="1">
    <citation type="submission" date="2018-04" db="EMBL/GenBank/DDBJ databases">
        <authorList>
            <person name="Zhang X."/>
            <person name="Yuan J."/>
            <person name="Li F."/>
            <person name="Xiang J."/>
        </authorList>
    </citation>
    <scope>NUCLEOTIDE SEQUENCE [LARGE SCALE GENOMIC DNA]</scope>
    <source>
        <tissue evidence="2">Muscle</tissue>
    </source>
</reference>
<dbReference type="GO" id="GO:0005737">
    <property type="term" value="C:cytoplasm"/>
    <property type="evidence" value="ECO:0007669"/>
    <property type="project" value="TreeGrafter"/>
</dbReference>
<accession>A0A423T7S9</accession>
<dbReference type="Proteomes" id="UP000283509">
    <property type="component" value="Unassembled WGS sequence"/>
</dbReference>
<organism evidence="2 3">
    <name type="scientific">Penaeus vannamei</name>
    <name type="common">Whiteleg shrimp</name>
    <name type="synonym">Litopenaeus vannamei</name>
    <dbReference type="NCBI Taxonomy" id="6689"/>
    <lineage>
        <taxon>Eukaryota</taxon>
        <taxon>Metazoa</taxon>
        <taxon>Ecdysozoa</taxon>
        <taxon>Arthropoda</taxon>
        <taxon>Crustacea</taxon>
        <taxon>Multicrustacea</taxon>
        <taxon>Malacostraca</taxon>
        <taxon>Eumalacostraca</taxon>
        <taxon>Eucarida</taxon>
        <taxon>Decapoda</taxon>
        <taxon>Dendrobranchiata</taxon>
        <taxon>Penaeoidea</taxon>
        <taxon>Penaeidae</taxon>
        <taxon>Penaeus</taxon>
    </lineage>
</organism>
<dbReference type="PANTHER" id="PTHR10612:SF34">
    <property type="entry name" value="APOLIPOPROTEIN D"/>
    <property type="match status" value="1"/>
</dbReference>
<feature type="compositionally biased region" description="Basic and acidic residues" evidence="1">
    <location>
        <begin position="340"/>
        <end position="353"/>
    </location>
</feature>
<feature type="compositionally biased region" description="Low complexity" evidence="1">
    <location>
        <begin position="282"/>
        <end position="291"/>
    </location>
</feature>